<reference evidence="1 2" key="1">
    <citation type="journal article" date="2019" name="Nat. Ecol. Evol.">
        <title>Megaphylogeny resolves global patterns of mushroom evolution.</title>
        <authorList>
            <person name="Varga T."/>
            <person name="Krizsan K."/>
            <person name="Foldi C."/>
            <person name="Dima B."/>
            <person name="Sanchez-Garcia M."/>
            <person name="Sanchez-Ramirez S."/>
            <person name="Szollosi G.J."/>
            <person name="Szarkandi J.G."/>
            <person name="Papp V."/>
            <person name="Albert L."/>
            <person name="Andreopoulos W."/>
            <person name="Angelini C."/>
            <person name="Antonin V."/>
            <person name="Barry K.W."/>
            <person name="Bougher N.L."/>
            <person name="Buchanan P."/>
            <person name="Buyck B."/>
            <person name="Bense V."/>
            <person name="Catcheside P."/>
            <person name="Chovatia M."/>
            <person name="Cooper J."/>
            <person name="Damon W."/>
            <person name="Desjardin D."/>
            <person name="Finy P."/>
            <person name="Geml J."/>
            <person name="Haridas S."/>
            <person name="Hughes K."/>
            <person name="Justo A."/>
            <person name="Karasinski D."/>
            <person name="Kautmanova I."/>
            <person name="Kiss B."/>
            <person name="Kocsube S."/>
            <person name="Kotiranta H."/>
            <person name="LaButti K.M."/>
            <person name="Lechner B.E."/>
            <person name="Liimatainen K."/>
            <person name="Lipzen A."/>
            <person name="Lukacs Z."/>
            <person name="Mihaltcheva S."/>
            <person name="Morgado L.N."/>
            <person name="Niskanen T."/>
            <person name="Noordeloos M.E."/>
            <person name="Ohm R.A."/>
            <person name="Ortiz-Santana B."/>
            <person name="Ovrebo C."/>
            <person name="Racz N."/>
            <person name="Riley R."/>
            <person name="Savchenko A."/>
            <person name="Shiryaev A."/>
            <person name="Soop K."/>
            <person name="Spirin V."/>
            <person name="Szebenyi C."/>
            <person name="Tomsovsky M."/>
            <person name="Tulloss R.E."/>
            <person name="Uehling J."/>
            <person name="Grigoriev I.V."/>
            <person name="Vagvolgyi C."/>
            <person name="Papp T."/>
            <person name="Martin F.M."/>
            <person name="Miettinen O."/>
            <person name="Hibbett D.S."/>
            <person name="Nagy L.G."/>
        </authorList>
    </citation>
    <scope>NUCLEOTIDE SEQUENCE [LARGE SCALE GENOMIC DNA]</scope>
    <source>
        <strain evidence="1 2">NL-1719</strain>
    </source>
</reference>
<accession>A0ACD3B1S8</accession>
<dbReference type="Proteomes" id="UP000308600">
    <property type="component" value="Unassembled WGS sequence"/>
</dbReference>
<keyword evidence="2" id="KW-1185">Reference proteome</keyword>
<evidence type="ECO:0000313" key="1">
    <source>
        <dbReference type="EMBL" id="TFK71837.1"/>
    </source>
</evidence>
<sequence length="214" mass="23754">MSYLSLKPIFPQDVERYIFELAAGMDVKTAMALVVLSKVVNVWIETFFYRNITLLPANRGGAQLEKLMTSLGLFNPNSDSDSKSKSKTKTKTKPKTNSPTTKKPADFLATHVKVLYISAGFSNRDLLVEFLMKCGRSLEHFANYRLTHDVGSKKRGELIRDLIGGVPGGGADGEVALRRFSGQRCSRTLLIYSLRILGRFGLRGIGSCLLKMRS</sequence>
<dbReference type="EMBL" id="ML208293">
    <property type="protein sequence ID" value="TFK71837.1"/>
    <property type="molecule type" value="Genomic_DNA"/>
</dbReference>
<proteinExistence type="predicted"/>
<name>A0ACD3B1S8_9AGAR</name>
<organism evidence="1 2">
    <name type="scientific">Pluteus cervinus</name>
    <dbReference type="NCBI Taxonomy" id="181527"/>
    <lineage>
        <taxon>Eukaryota</taxon>
        <taxon>Fungi</taxon>
        <taxon>Dikarya</taxon>
        <taxon>Basidiomycota</taxon>
        <taxon>Agaricomycotina</taxon>
        <taxon>Agaricomycetes</taxon>
        <taxon>Agaricomycetidae</taxon>
        <taxon>Agaricales</taxon>
        <taxon>Pluteineae</taxon>
        <taxon>Pluteaceae</taxon>
        <taxon>Pluteus</taxon>
    </lineage>
</organism>
<gene>
    <name evidence="1" type="ORF">BDN72DRAFT_410377</name>
</gene>
<protein>
    <submittedName>
        <fullName evidence="1">Uncharacterized protein</fullName>
    </submittedName>
</protein>
<evidence type="ECO:0000313" key="2">
    <source>
        <dbReference type="Proteomes" id="UP000308600"/>
    </source>
</evidence>